<gene>
    <name evidence="2" type="ORF">RM530_01380</name>
</gene>
<dbReference type="InterPro" id="IPR002477">
    <property type="entry name" value="Peptidoglycan-bd-like"/>
</dbReference>
<dbReference type="EMBL" id="JAVRIC010000001">
    <property type="protein sequence ID" value="MDT0496019.1"/>
    <property type="molecule type" value="Genomic_DNA"/>
</dbReference>
<dbReference type="InterPro" id="IPR036365">
    <property type="entry name" value="PGBD-like_sf"/>
</dbReference>
<evidence type="ECO:0000313" key="3">
    <source>
        <dbReference type="Proteomes" id="UP001254608"/>
    </source>
</evidence>
<evidence type="ECO:0000313" key="2">
    <source>
        <dbReference type="EMBL" id="MDT0496019.1"/>
    </source>
</evidence>
<accession>A0ABU2WEH3</accession>
<dbReference type="SUPFAM" id="SSF47090">
    <property type="entry name" value="PGBD-like"/>
    <property type="match status" value="1"/>
</dbReference>
<name>A0ABU2WEH3_9GAMM</name>
<organism evidence="2 3">
    <name type="scientific">Banduia mediterranea</name>
    <dbReference type="NCBI Taxonomy" id="3075609"/>
    <lineage>
        <taxon>Bacteria</taxon>
        <taxon>Pseudomonadati</taxon>
        <taxon>Pseudomonadota</taxon>
        <taxon>Gammaproteobacteria</taxon>
        <taxon>Nevskiales</taxon>
        <taxon>Algiphilaceae</taxon>
        <taxon>Banduia</taxon>
    </lineage>
</organism>
<reference evidence="2 3" key="1">
    <citation type="submission" date="2023-09" db="EMBL/GenBank/DDBJ databases">
        <authorList>
            <person name="Rey-Velasco X."/>
        </authorList>
    </citation>
    <scope>NUCLEOTIDE SEQUENCE [LARGE SCALE GENOMIC DNA]</scope>
    <source>
        <strain evidence="2 3">W345</strain>
    </source>
</reference>
<comment type="caution">
    <text evidence="2">The sequence shown here is derived from an EMBL/GenBank/DDBJ whole genome shotgun (WGS) entry which is preliminary data.</text>
</comment>
<dbReference type="Gene3D" id="1.10.101.10">
    <property type="entry name" value="PGBD-like superfamily/PGBD"/>
    <property type="match status" value="1"/>
</dbReference>
<sequence length="448" mass="49786">MLATLALGACASDRYLSEDSAYLRESTIPPPYVTTARTAQPPPNPAFEFENRRSEILDTPTFREQTNAEIEQQRTAERLAMYQRSAALDGGGYVNAAASTGGYSSWNTVATSTDASNFSSWQTVDSGVLYSTASVEPTRYVETSVTPYTDASMVAPSPSIPPLPAARAGECYALVRTPERYETVTRDYVSQPAYERYEVIPPQYTTGTRSFTTQEAYERLEVVPATFKTVTEQVLVRPASTRYVTTEPVYETQNERIMIAPARQVWKPGRGPIERQDYGTGQIYCLVEEPAQYSTVTRRVMRRTPEVRQVEIPAEYRTVTRRVIDRPAQVRRVAVAPQTSQMTVRELSSPGQVRRVQVPQQTSSLPVKQLVSASQLEWRPVLCETNMSPGTIKRLQRALKSAGHDPGPIDGKVGPRTMAAVNAYQRSHKLPVDAYLNLDTLRALGVAN</sequence>
<dbReference type="InterPro" id="IPR036366">
    <property type="entry name" value="PGBDSf"/>
</dbReference>
<dbReference type="Proteomes" id="UP001254608">
    <property type="component" value="Unassembled WGS sequence"/>
</dbReference>
<dbReference type="Pfam" id="PF01471">
    <property type="entry name" value="PG_binding_1"/>
    <property type="match status" value="1"/>
</dbReference>
<keyword evidence="3" id="KW-1185">Reference proteome</keyword>
<evidence type="ECO:0000259" key="1">
    <source>
        <dbReference type="Pfam" id="PF01471"/>
    </source>
</evidence>
<feature type="domain" description="Peptidoglycan binding-like" evidence="1">
    <location>
        <begin position="392"/>
        <end position="444"/>
    </location>
</feature>
<protein>
    <submittedName>
        <fullName evidence="2">Peptidoglycan-binding domain-containing protein</fullName>
    </submittedName>
</protein>
<proteinExistence type="predicted"/>
<dbReference type="RefSeq" id="WP_311363410.1">
    <property type="nucleotide sequence ID" value="NZ_JAVRIC010000001.1"/>
</dbReference>